<reference evidence="3 4" key="1">
    <citation type="submission" date="2016-10" db="EMBL/GenBank/DDBJ databases">
        <authorList>
            <person name="de Groot N.N."/>
        </authorList>
    </citation>
    <scope>NUCLEOTIDE SEQUENCE [LARGE SCALE GENOMIC DNA]</scope>
    <source>
        <strain evidence="3 4">DSM 21632</strain>
    </source>
</reference>
<feature type="domain" description="MoeA N-terminal and linker" evidence="2">
    <location>
        <begin position="8"/>
        <end position="130"/>
    </location>
</feature>
<proteinExistence type="inferred from homology"/>
<dbReference type="GO" id="GO:0006777">
    <property type="term" value="P:Mo-molybdopterin cofactor biosynthetic process"/>
    <property type="evidence" value="ECO:0007669"/>
    <property type="project" value="UniProtKB-UniRule"/>
</dbReference>
<dbReference type="PANTHER" id="PTHR10192:SF5">
    <property type="entry name" value="GEPHYRIN"/>
    <property type="match status" value="1"/>
</dbReference>
<dbReference type="AlphaFoldDB" id="A0A1G8JKU8"/>
<evidence type="ECO:0000256" key="1">
    <source>
        <dbReference type="RuleBase" id="RU365090"/>
    </source>
</evidence>
<keyword evidence="1 3" id="KW-0808">Transferase</keyword>
<comment type="similarity">
    <text evidence="1">Belongs to the MoeA family.</text>
</comment>
<comment type="cofactor">
    <cofactor evidence="1">
        <name>Mg(2+)</name>
        <dbReference type="ChEBI" id="CHEBI:18420"/>
    </cofactor>
</comment>
<comment type="catalytic activity">
    <reaction evidence="1">
        <text>adenylyl-molybdopterin + molybdate = Mo-molybdopterin + AMP + H(+)</text>
        <dbReference type="Rhea" id="RHEA:35047"/>
        <dbReference type="ChEBI" id="CHEBI:15378"/>
        <dbReference type="ChEBI" id="CHEBI:36264"/>
        <dbReference type="ChEBI" id="CHEBI:62727"/>
        <dbReference type="ChEBI" id="CHEBI:71302"/>
        <dbReference type="ChEBI" id="CHEBI:456215"/>
    </reaction>
</comment>
<dbReference type="STRING" id="568899.SAMN05192534_1346"/>
<dbReference type="GO" id="GO:0005829">
    <property type="term" value="C:cytosol"/>
    <property type="evidence" value="ECO:0007669"/>
    <property type="project" value="TreeGrafter"/>
</dbReference>
<gene>
    <name evidence="3" type="ORF">SAMN05192534_1346</name>
</gene>
<keyword evidence="4" id="KW-1185">Reference proteome</keyword>
<keyword evidence="1" id="KW-0479">Metal-binding</keyword>
<evidence type="ECO:0000313" key="3">
    <source>
        <dbReference type="EMBL" id="SDI31762.1"/>
    </source>
</evidence>
<dbReference type="InterPro" id="IPR038987">
    <property type="entry name" value="MoeA-like"/>
</dbReference>
<dbReference type="GO" id="GO:0046872">
    <property type="term" value="F:metal ion binding"/>
    <property type="evidence" value="ECO:0007669"/>
    <property type="project" value="UniProtKB-UniRule"/>
</dbReference>
<keyword evidence="1" id="KW-0460">Magnesium</keyword>
<dbReference type="InterPro" id="IPR005110">
    <property type="entry name" value="MoeA_linker/N"/>
</dbReference>
<dbReference type="Gene3D" id="2.170.190.11">
    <property type="entry name" value="Molybdopterin biosynthesis moea protein, domain 3"/>
    <property type="match status" value="1"/>
</dbReference>
<name>A0A1G8JKU8_9BACI</name>
<comment type="pathway">
    <text evidence="1">Cofactor biosynthesis; molybdopterin biosynthesis.</text>
</comment>
<sequence length="141" mass="15567">MVKQRNPIPVEEAVAKVMQTDISSKTEWVPIEKAYGRYVAEDLKADHDVPPFDKSPYDGFALKAANTQEASREHPVTFEVIGEIGTGSVFEGEVKDFQAVRIMTGAKIPGDCDCVIILKLTKKAGTRTHRHGNQADIKKGR</sequence>
<organism evidence="3 4">
    <name type="scientific">Alteribacillus persepolensis</name>
    <dbReference type="NCBI Taxonomy" id="568899"/>
    <lineage>
        <taxon>Bacteria</taxon>
        <taxon>Bacillati</taxon>
        <taxon>Bacillota</taxon>
        <taxon>Bacilli</taxon>
        <taxon>Bacillales</taxon>
        <taxon>Bacillaceae</taxon>
        <taxon>Alteribacillus</taxon>
    </lineage>
</organism>
<dbReference type="EMBL" id="FNDK01000034">
    <property type="protein sequence ID" value="SDI31762.1"/>
    <property type="molecule type" value="Genomic_DNA"/>
</dbReference>
<protein>
    <recommendedName>
        <fullName evidence="1">Molybdopterin molybdenumtransferase</fullName>
        <ecNumber evidence="1">2.10.1.1</ecNumber>
    </recommendedName>
</protein>
<keyword evidence="1" id="KW-0501">Molybdenum cofactor biosynthesis</keyword>
<evidence type="ECO:0000313" key="4">
    <source>
        <dbReference type="Proteomes" id="UP000199163"/>
    </source>
</evidence>
<dbReference type="Proteomes" id="UP000199163">
    <property type="component" value="Unassembled WGS sequence"/>
</dbReference>
<dbReference type="Pfam" id="PF03453">
    <property type="entry name" value="MoeA_N"/>
    <property type="match status" value="1"/>
</dbReference>
<comment type="function">
    <text evidence="1">Catalyzes the insertion of molybdate into adenylated molybdopterin with the concomitant release of AMP.</text>
</comment>
<dbReference type="GO" id="GO:0061599">
    <property type="term" value="F:molybdopterin molybdotransferase activity"/>
    <property type="evidence" value="ECO:0007669"/>
    <property type="project" value="UniProtKB-UniRule"/>
</dbReference>
<keyword evidence="1" id="KW-0500">Molybdenum</keyword>
<dbReference type="EC" id="2.10.1.1" evidence="1"/>
<dbReference type="InterPro" id="IPR036135">
    <property type="entry name" value="MoeA_linker/N_sf"/>
</dbReference>
<dbReference type="SUPFAM" id="SSF63882">
    <property type="entry name" value="MoeA N-terminal region -like"/>
    <property type="match status" value="1"/>
</dbReference>
<accession>A0A1G8JKU8</accession>
<dbReference type="PANTHER" id="PTHR10192">
    <property type="entry name" value="MOLYBDOPTERIN BIOSYNTHESIS PROTEIN"/>
    <property type="match status" value="1"/>
</dbReference>
<evidence type="ECO:0000259" key="2">
    <source>
        <dbReference type="Pfam" id="PF03453"/>
    </source>
</evidence>
<dbReference type="UniPathway" id="UPA00344"/>